<keyword evidence="1" id="KW-1133">Transmembrane helix</keyword>
<proteinExistence type="predicted"/>
<dbReference type="AlphaFoldDB" id="A0A0K0D3P4"/>
<evidence type="ECO:0000313" key="2">
    <source>
        <dbReference type="Proteomes" id="UP000035642"/>
    </source>
</evidence>
<organism evidence="2 3">
    <name type="scientific">Angiostrongylus cantonensis</name>
    <name type="common">Rat lungworm</name>
    <dbReference type="NCBI Taxonomy" id="6313"/>
    <lineage>
        <taxon>Eukaryota</taxon>
        <taxon>Metazoa</taxon>
        <taxon>Ecdysozoa</taxon>
        <taxon>Nematoda</taxon>
        <taxon>Chromadorea</taxon>
        <taxon>Rhabditida</taxon>
        <taxon>Rhabditina</taxon>
        <taxon>Rhabditomorpha</taxon>
        <taxon>Strongyloidea</taxon>
        <taxon>Metastrongylidae</taxon>
        <taxon>Angiostrongylus</taxon>
    </lineage>
</organism>
<keyword evidence="2" id="KW-1185">Reference proteome</keyword>
<name>A0A0K0D3P4_ANGCA</name>
<evidence type="ECO:0000256" key="1">
    <source>
        <dbReference type="SAM" id="Phobius"/>
    </source>
</evidence>
<keyword evidence="1" id="KW-0812">Transmembrane</keyword>
<keyword evidence="1" id="KW-0472">Membrane</keyword>
<accession>A0A0K0D3P4</accession>
<evidence type="ECO:0000313" key="3">
    <source>
        <dbReference type="WBParaSite" id="ACAC_0000468901-mRNA-1"/>
    </source>
</evidence>
<protein>
    <submittedName>
        <fullName evidence="3">Uncharacterized protein</fullName>
    </submittedName>
</protein>
<reference evidence="2" key="1">
    <citation type="submission" date="2012-09" db="EMBL/GenBank/DDBJ databases">
        <authorList>
            <person name="Martin A.A."/>
        </authorList>
    </citation>
    <scope>NUCLEOTIDE SEQUENCE</scope>
</reference>
<dbReference type="STRING" id="6313.A0A0K0D3P4"/>
<dbReference type="WBParaSite" id="ACAC_0000468901-mRNA-1">
    <property type="protein sequence ID" value="ACAC_0000468901-mRNA-1"/>
    <property type="gene ID" value="ACAC_0000468901"/>
</dbReference>
<feature type="transmembrane region" description="Helical" evidence="1">
    <location>
        <begin position="76"/>
        <end position="93"/>
    </location>
</feature>
<sequence length="94" mass="11872">MIRCSFSVADVISYWPPTSLSVRDGKTRMYNIYPNVIMVMRHTERLDDFFPDWIMRCHNEYRAYDFNMVIFIKVHYFLKHFFFYFFYYFFLFYV</sequence>
<dbReference type="Proteomes" id="UP000035642">
    <property type="component" value="Unassembled WGS sequence"/>
</dbReference>
<reference evidence="3" key="2">
    <citation type="submission" date="2017-02" db="UniProtKB">
        <authorList>
            <consortium name="WormBaseParasite"/>
        </authorList>
    </citation>
    <scope>IDENTIFICATION</scope>
</reference>